<accession>A0A6C0FXZ7</accession>
<organism evidence="1 2">
    <name type="scientific">Paenibacillus lycopersici</name>
    <dbReference type="NCBI Taxonomy" id="2704462"/>
    <lineage>
        <taxon>Bacteria</taxon>
        <taxon>Bacillati</taxon>
        <taxon>Bacillota</taxon>
        <taxon>Bacilli</taxon>
        <taxon>Bacillales</taxon>
        <taxon>Paenibacillaceae</taxon>
        <taxon>Paenibacillus</taxon>
    </lineage>
</organism>
<keyword evidence="2" id="KW-1185">Reference proteome</keyword>
<dbReference type="RefSeq" id="WP_162355905.1">
    <property type="nucleotide sequence ID" value="NZ_CP048209.1"/>
</dbReference>
<dbReference type="KEGG" id="plyc:GXP70_07670"/>
<evidence type="ECO:0000313" key="1">
    <source>
        <dbReference type="EMBL" id="QHT59839.1"/>
    </source>
</evidence>
<dbReference type="EMBL" id="CP048209">
    <property type="protein sequence ID" value="QHT59839.1"/>
    <property type="molecule type" value="Genomic_DNA"/>
</dbReference>
<dbReference type="AlphaFoldDB" id="A0A6C0FXZ7"/>
<protein>
    <submittedName>
        <fullName evidence="1">Uncharacterized protein</fullName>
    </submittedName>
</protein>
<gene>
    <name evidence="1" type="ORF">GXP70_07670</name>
</gene>
<name>A0A6C0FXZ7_9BACL</name>
<evidence type="ECO:0000313" key="2">
    <source>
        <dbReference type="Proteomes" id="UP000476064"/>
    </source>
</evidence>
<proteinExistence type="predicted"/>
<sequence>MLILRIAGGIRHILIDDDRDAGSSIFDIDNHYHWIRKESTLGKRSSFAPIRQAIPVNGSHSNDAPRIQNEIAAALFSL</sequence>
<dbReference type="Proteomes" id="UP000476064">
    <property type="component" value="Chromosome"/>
</dbReference>
<reference evidence="1 2" key="1">
    <citation type="submission" date="2020-01" db="EMBL/GenBank/DDBJ databases">
        <title>Paenibacillus sp. nov., isolated from tomato rhizosphere.</title>
        <authorList>
            <person name="Weon H.-Y."/>
            <person name="Lee S.A."/>
        </authorList>
    </citation>
    <scope>NUCLEOTIDE SEQUENCE [LARGE SCALE GENOMIC DNA]</scope>
    <source>
        <strain evidence="1 2">12200R-189</strain>
    </source>
</reference>